<accession>A0A3M7Q7A0</accession>
<evidence type="ECO:0000313" key="1">
    <source>
        <dbReference type="EMBL" id="RNA06871.1"/>
    </source>
</evidence>
<sequence length="66" mass="7890">MLYVHNREKIINELIFFDFQAEKHFETNLLTKEAINLIVTLTVKKLICLFQYIVPSEYKIGFKINL</sequence>
<proteinExistence type="predicted"/>
<gene>
    <name evidence="1" type="ORF">BpHYR1_053667</name>
</gene>
<reference evidence="1 2" key="1">
    <citation type="journal article" date="2018" name="Sci. Rep.">
        <title>Genomic signatures of local adaptation to the degree of environmental predictability in rotifers.</title>
        <authorList>
            <person name="Franch-Gras L."/>
            <person name="Hahn C."/>
            <person name="Garcia-Roger E.M."/>
            <person name="Carmona M.J."/>
            <person name="Serra M."/>
            <person name="Gomez A."/>
        </authorList>
    </citation>
    <scope>NUCLEOTIDE SEQUENCE [LARGE SCALE GENOMIC DNA]</scope>
    <source>
        <strain evidence="1">HYR1</strain>
    </source>
</reference>
<comment type="caution">
    <text evidence="1">The sequence shown here is derived from an EMBL/GenBank/DDBJ whole genome shotgun (WGS) entry which is preliminary data.</text>
</comment>
<dbReference type="Proteomes" id="UP000276133">
    <property type="component" value="Unassembled WGS sequence"/>
</dbReference>
<protein>
    <submittedName>
        <fullName evidence="1">Uncharacterized protein</fullName>
    </submittedName>
</protein>
<evidence type="ECO:0000313" key="2">
    <source>
        <dbReference type="Proteomes" id="UP000276133"/>
    </source>
</evidence>
<dbReference type="EMBL" id="REGN01007245">
    <property type="protein sequence ID" value="RNA06871.1"/>
    <property type="molecule type" value="Genomic_DNA"/>
</dbReference>
<dbReference type="AlphaFoldDB" id="A0A3M7Q7A0"/>
<organism evidence="1 2">
    <name type="scientific">Brachionus plicatilis</name>
    <name type="common">Marine rotifer</name>
    <name type="synonym">Brachionus muelleri</name>
    <dbReference type="NCBI Taxonomy" id="10195"/>
    <lineage>
        <taxon>Eukaryota</taxon>
        <taxon>Metazoa</taxon>
        <taxon>Spiralia</taxon>
        <taxon>Gnathifera</taxon>
        <taxon>Rotifera</taxon>
        <taxon>Eurotatoria</taxon>
        <taxon>Monogononta</taxon>
        <taxon>Pseudotrocha</taxon>
        <taxon>Ploima</taxon>
        <taxon>Brachionidae</taxon>
        <taxon>Brachionus</taxon>
    </lineage>
</organism>
<name>A0A3M7Q7A0_BRAPC</name>
<keyword evidence="2" id="KW-1185">Reference proteome</keyword>